<dbReference type="InterPro" id="IPR036291">
    <property type="entry name" value="NAD(P)-bd_dom_sf"/>
</dbReference>
<dbReference type="Pfam" id="PF13561">
    <property type="entry name" value="adh_short_C2"/>
    <property type="match status" value="1"/>
</dbReference>
<keyword evidence="2" id="KW-0560">Oxidoreductase</keyword>
<dbReference type="Gene3D" id="3.40.50.720">
    <property type="entry name" value="NAD(P)-binding Rossmann-like Domain"/>
    <property type="match status" value="1"/>
</dbReference>
<dbReference type="Proteomes" id="UP000291334">
    <property type="component" value="Unassembled WGS sequence"/>
</dbReference>
<evidence type="ECO:0000256" key="1">
    <source>
        <dbReference type="ARBA" id="ARBA00006484"/>
    </source>
</evidence>
<evidence type="ECO:0000313" key="4">
    <source>
        <dbReference type="EMBL" id="TBU93906.1"/>
    </source>
</evidence>
<dbReference type="RefSeq" id="WP_131174014.1">
    <property type="nucleotide sequence ID" value="NZ_QJUL01000011.1"/>
</dbReference>
<feature type="domain" description="Ketoreductase" evidence="3">
    <location>
        <begin position="15"/>
        <end position="183"/>
    </location>
</feature>
<dbReference type="PANTHER" id="PTHR43477">
    <property type="entry name" value="DIHYDROANTICAPSIN 7-DEHYDROGENASE"/>
    <property type="match status" value="1"/>
</dbReference>
<evidence type="ECO:0000313" key="7">
    <source>
        <dbReference type="Proteomes" id="UP000293172"/>
    </source>
</evidence>
<dbReference type="SMART" id="SM00822">
    <property type="entry name" value="PKS_KR"/>
    <property type="match status" value="1"/>
</dbReference>
<dbReference type="SUPFAM" id="SSF51735">
    <property type="entry name" value="NAD(P)-binding Rossmann-fold domains"/>
    <property type="match status" value="1"/>
</dbReference>
<dbReference type="GO" id="GO:0016491">
    <property type="term" value="F:oxidoreductase activity"/>
    <property type="evidence" value="ECO:0007669"/>
    <property type="project" value="UniProtKB-KW"/>
</dbReference>
<dbReference type="PRINTS" id="PR00081">
    <property type="entry name" value="GDHRDH"/>
</dbReference>
<proteinExistence type="inferred from homology"/>
<name>A0A4Q9R2P9_9GAMM</name>
<dbReference type="PRINTS" id="PR00080">
    <property type="entry name" value="SDRFAMILY"/>
</dbReference>
<dbReference type="EMBL" id="QJUM01000006">
    <property type="protein sequence ID" value="TBV07932.1"/>
    <property type="molecule type" value="Genomic_DNA"/>
</dbReference>
<dbReference type="Proteomes" id="UP000293172">
    <property type="component" value="Unassembled WGS sequence"/>
</dbReference>
<dbReference type="InterPro" id="IPR020904">
    <property type="entry name" value="Sc_DH/Rdtase_CS"/>
</dbReference>
<dbReference type="OrthoDB" id="8653364at2"/>
<gene>
    <name evidence="5" type="ORF">DNK34_07095</name>
    <name evidence="4" type="ORF">DNK44_09520</name>
</gene>
<dbReference type="InterPro" id="IPR057326">
    <property type="entry name" value="KR_dom"/>
</dbReference>
<evidence type="ECO:0000259" key="3">
    <source>
        <dbReference type="SMART" id="SM00822"/>
    </source>
</evidence>
<reference evidence="6 7" key="1">
    <citation type="submission" date="2018-06" db="EMBL/GenBank/DDBJ databases">
        <title>Three novel Pseudomonas species isolated from symptomatic oak.</title>
        <authorList>
            <person name="Bueno-Gonzalez V."/>
            <person name="Brady C."/>
        </authorList>
    </citation>
    <scope>NUCLEOTIDE SEQUENCE [LARGE SCALE GENOMIC DNA]</scope>
    <source>
        <strain evidence="5 6">P26B</strain>
        <strain evidence="4 7">P6B</strain>
    </source>
</reference>
<comment type="similarity">
    <text evidence="1">Belongs to the short-chain dehydrogenases/reductases (SDR) family.</text>
</comment>
<dbReference type="InterPro" id="IPR051122">
    <property type="entry name" value="SDR_DHRS6-like"/>
</dbReference>
<dbReference type="PROSITE" id="PS00061">
    <property type="entry name" value="ADH_SHORT"/>
    <property type="match status" value="1"/>
</dbReference>
<evidence type="ECO:0000256" key="2">
    <source>
        <dbReference type="ARBA" id="ARBA00023002"/>
    </source>
</evidence>
<protein>
    <submittedName>
        <fullName evidence="4">3-oxoacyl-ACP reductase</fullName>
    </submittedName>
</protein>
<sequence>MSDATSADAFSLEGKRILVTGASSGIGRQIAISCAQMGAQLVISGRDMTRLQATLSALPDQGHTQVVADLGKQEDIDRLVAEAGLLNGVVHAAGMSKLVPLRLINRAHLDEMFASNTFAPMLLTKGLLAKKRMAAGGSILFIASVASHIGPMASSAYAASKSALLGMVRSLGMEVAKQNIRANCIAPGYVRTPLLDGLQGSGGNMDGLFDLTPLGMGEPEDIAHAAVFLLADASRWITRNYFIVDGGLTVPMDIYA</sequence>
<dbReference type="InterPro" id="IPR002347">
    <property type="entry name" value="SDR_fam"/>
</dbReference>
<dbReference type="AlphaFoldDB" id="A0A4Q9R2P9"/>
<dbReference type="PANTHER" id="PTHR43477:SF1">
    <property type="entry name" value="DIHYDROANTICAPSIN 7-DEHYDROGENASE"/>
    <property type="match status" value="1"/>
</dbReference>
<organism evidence="4 7">
    <name type="scientific">Phytopseudomonas dryadis</name>
    <dbReference type="NCBI Taxonomy" id="2487520"/>
    <lineage>
        <taxon>Bacteria</taxon>
        <taxon>Pseudomonadati</taxon>
        <taxon>Pseudomonadota</taxon>
        <taxon>Gammaproteobacteria</taxon>
        <taxon>Pseudomonadales</taxon>
        <taxon>Pseudomonadaceae</taxon>
        <taxon>Phytopseudomonas</taxon>
    </lineage>
</organism>
<dbReference type="EMBL" id="QJUL01000011">
    <property type="protein sequence ID" value="TBU93906.1"/>
    <property type="molecule type" value="Genomic_DNA"/>
</dbReference>
<keyword evidence="6" id="KW-1185">Reference proteome</keyword>
<comment type="caution">
    <text evidence="4">The sequence shown here is derived from an EMBL/GenBank/DDBJ whole genome shotgun (WGS) entry which is preliminary data.</text>
</comment>
<accession>A0A4Q9R2P9</accession>
<dbReference type="FunFam" id="3.40.50.720:FF:000084">
    <property type="entry name" value="Short-chain dehydrogenase reductase"/>
    <property type="match status" value="1"/>
</dbReference>
<evidence type="ECO:0000313" key="5">
    <source>
        <dbReference type="EMBL" id="TBV07932.1"/>
    </source>
</evidence>
<dbReference type="CDD" id="cd05233">
    <property type="entry name" value="SDR_c"/>
    <property type="match status" value="1"/>
</dbReference>
<evidence type="ECO:0000313" key="6">
    <source>
        <dbReference type="Proteomes" id="UP000291334"/>
    </source>
</evidence>